<dbReference type="PANTHER" id="PTHR23322:SF1">
    <property type="entry name" value="FAS-ASSOCIATED FACTOR 2"/>
    <property type="match status" value="1"/>
</dbReference>
<feature type="region of interest" description="Disordered" evidence="2">
    <location>
        <begin position="1"/>
        <end position="69"/>
    </location>
</feature>
<dbReference type="PROSITE" id="PS50033">
    <property type="entry name" value="UBX"/>
    <property type="match status" value="1"/>
</dbReference>
<dbReference type="GO" id="GO:0043130">
    <property type="term" value="F:ubiquitin binding"/>
    <property type="evidence" value="ECO:0007669"/>
    <property type="project" value="TreeGrafter"/>
</dbReference>
<dbReference type="InterPro" id="IPR036249">
    <property type="entry name" value="Thioredoxin-like_sf"/>
</dbReference>
<dbReference type="GO" id="GO:0005783">
    <property type="term" value="C:endoplasmic reticulum"/>
    <property type="evidence" value="ECO:0007669"/>
    <property type="project" value="TreeGrafter"/>
</dbReference>
<dbReference type="SUPFAM" id="SSF52833">
    <property type="entry name" value="Thioredoxin-like"/>
    <property type="match status" value="1"/>
</dbReference>
<feature type="compositionally biased region" description="Low complexity" evidence="2">
    <location>
        <begin position="1"/>
        <end position="18"/>
    </location>
</feature>
<evidence type="ECO:0000313" key="5">
    <source>
        <dbReference type="Proteomes" id="UP001209570"/>
    </source>
</evidence>
<feature type="compositionally biased region" description="Low complexity" evidence="2">
    <location>
        <begin position="42"/>
        <end position="64"/>
    </location>
</feature>
<dbReference type="SMART" id="SM00594">
    <property type="entry name" value="UAS"/>
    <property type="match status" value="1"/>
</dbReference>
<dbReference type="InterPro" id="IPR029071">
    <property type="entry name" value="Ubiquitin-like_domsf"/>
</dbReference>
<reference evidence="4" key="1">
    <citation type="submission" date="2021-12" db="EMBL/GenBank/DDBJ databases">
        <title>Prjna785345.</title>
        <authorList>
            <person name="Rujirawat T."/>
            <person name="Krajaejun T."/>
        </authorList>
    </citation>
    <scope>NUCLEOTIDE SEQUENCE</scope>
    <source>
        <strain evidence="4">Pi057C3</strain>
    </source>
</reference>
<dbReference type="Gene3D" id="3.40.30.10">
    <property type="entry name" value="Glutaredoxin"/>
    <property type="match status" value="1"/>
</dbReference>
<dbReference type="Gene3D" id="3.10.20.90">
    <property type="entry name" value="Phosphatidylinositol 3-kinase Catalytic Subunit, Chain A, domain 1"/>
    <property type="match status" value="1"/>
</dbReference>
<sequence>MTAAAAAAEMDPAPANADVGLRRRHAAPSAADNNDHDGTAVSSTLTGSPTSSSSPRSADVARSPARPPKGLMDLLFSPLSLILGEPEPENPQVAARLFTQSLRRRYGVHTPRFELTSFRDAVSTARTMSKFLLVFLHSNIHDDADTFARQTICTPEFTTFVNDSDSIVAWAGCVQQVEGFGVSLSLGCATFPFLALLTCVSRGVNVVEKITINVPAPSVIRALNIAVGRNNQILATARQVQQQRSEAQLLREQQDREYQESLAADRRREEEARLAEQRAREEEARQEEEARRREEEQRAAEEAKKQAIETKRQRLQDAPPSRVPPPGATYKTAVLKFHLHNGTRLERIFYAHDTLQTVRDFIDVEFHDREIAIVNYELATNFPKKVYGPDLLNVSLADAGLAPQSLVFVQDLDS</sequence>
<dbReference type="PANTHER" id="PTHR23322">
    <property type="entry name" value="FAS-ASSOCIATED PROTEIN"/>
    <property type="match status" value="1"/>
</dbReference>
<dbReference type="InterPro" id="IPR006577">
    <property type="entry name" value="UAS"/>
</dbReference>
<proteinExistence type="predicted"/>
<dbReference type="CDD" id="cd01767">
    <property type="entry name" value="UBX"/>
    <property type="match status" value="1"/>
</dbReference>
<dbReference type="Pfam" id="PF00789">
    <property type="entry name" value="UBX"/>
    <property type="match status" value="1"/>
</dbReference>
<organism evidence="4 5">
    <name type="scientific">Pythium insidiosum</name>
    <name type="common">Pythiosis disease agent</name>
    <dbReference type="NCBI Taxonomy" id="114742"/>
    <lineage>
        <taxon>Eukaryota</taxon>
        <taxon>Sar</taxon>
        <taxon>Stramenopiles</taxon>
        <taxon>Oomycota</taxon>
        <taxon>Peronosporomycetes</taxon>
        <taxon>Pythiales</taxon>
        <taxon>Pythiaceae</taxon>
        <taxon>Pythium</taxon>
    </lineage>
</organism>
<evidence type="ECO:0000256" key="2">
    <source>
        <dbReference type="SAM" id="MobiDB-lite"/>
    </source>
</evidence>
<evidence type="ECO:0000256" key="1">
    <source>
        <dbReference type="ARBA" id="ARBA00023054"/>
    </source>
</evidence>
<evidence type="ECO:0000259" key="3">
    <source>
        <dbReference type="PROSITE" id="PS50033"/>
    </source>
</evidence>
<protein>
    <recommendedName>
        <fullName evidence="3">UBX domain-containing protein</fullName>
    </recommendedName>
</protein>
<name>A0AAD5LFI1_PYTIN</name>
<dbReference type="InterPro" id="IPR001012">
    <property type="entry name" value="UBX_dom"/>
</dbReference>
<feature type="compositionally biased region" description="Basic and acidic residues" evidence="2">
    <location>
        <begin position="252"/>
        <end position="315"/>
    </location>
</feature>
<accession>A0AAD5LFI1</accession>
<keyword evidence="1" id="KW-0175">Coiled coil</keyword>
<dbReference type="EMBL" id="JAKCXM010000304">
    <property type="protein sequence ID" value="KAJ0396250.1"/>
    <property type="molecule type" value="Genomic_DNA"/>
</dbReference>
<keyword evidence="5" id="KW-1185">Reference proteome</keyword>
<feature type="region of interest" description="Disordered" evidence="2">
    <location>
        <begin position="246"/>
        <end position="327"/>
    </location>
</feature>
<comment type="caution">
    <text evidence="4">The sequence shown here is derived from an EMBL/GenBank/DDBJ whole genome shotgun (WGS) entry which is preliminary data.</text>
</comment>
<gene>
    <name evidence="4" type="ORF">P43SY_003273</name>
</gene>
<feature type="domain" description="UBX" evidence="3">
    <location>
        <begin position="328"/>
        <end position="409"/>
    </location>
</feature>
<dbReference type="SMART" id="SM00166">
    <property type="entry name" value="UBX"/>
    <property type="match status" value="1"/>
</dbReference>
<dbReference type="AlphaFoldDB" id="A0AAD5LFI1"/>
<dbReference type="GO" id="GO:0036503">
    <property type="term" value="P:ERAD pathway"/>
    <property type="evidence" value="ECO:0007669"/>
    <property type="project" value="TreeGrafter"/>
</dbReference>
<dbReference type="SUPFAM" id="SSF54236">
    <property type="entry name" value="Ubiquitin-like"/>
    <property type="match status" value="1"/>
</dbReference>
<evidence type="ECO:0000313" key="4">
    <source>
        <dbReference type="EMBL" id="KAJ0396250.1"/>
    </source>
</evidence>
<dbReference type="InterPro" id="IPR050730">
    <property type="entry name" value="UBX_domain-protein"/>
</dbReference>
<dbReference type="Proteomes" id="UP001209570">
    <property type="component" value="Unassembled WGS sequence"/>
</dbReference>